<dbReference type="AlphaFoldDB" id="A0A6C7E9U0"/>
<evidence type="ECO:0000313" key="3">
    <source>
        <dbReference type="EMBL" id="BAN02782.1"/>
    </source>
</evidence>
<dbReference type="Pfam" id="PF21320">
    <property type="entry name" value="WHD_Rv2258c"/>
    <property type="match status" value="1"/>
</dbReference>
<feature type="domain" description="S-adenosylmethionine-dependent methyltransferase Rv2258c-like winged HTH" evidence="2">
    <location>
        <begin position="30"/>
        <end position="103"/>
    </location>
</feature>
<evidence type="ECO:0000313" key="4">
    <source>
        <dbReference type="Proteomes" id="UP000011863"/>
    </source>
</evidence>
<evidence type="ECO:0000259" key="1">
    <source>
        <dbReference type="Pfam" id="PF13847"/>
    </source>
</evidence>
<accession>A0A6C7E9U0</accession>
<dbReference type="InterPro" id="IPR036388">
    <property type="entry name" value="WH-like_DNA-bd_sf"/>
</dbReference>
<dbReference type="KEGG" id="aym:YM304_24680"/>
<dbReference type="RefSeq" id="WP_015442029.1">
    <property type="nucleotide sequence ID" value="NC_020520.1"/>
</dbReference>
<dbReference type="Gene3D" id="1.10.10.10">
    <property type="entry name" value="Winged helix-like DNA-binding domain superfamily/Winged helix DNA-binding domain"/>
    <property type="match status" value="1"/>
</dbReference>
<proteinExistence type="predicted"/>
<evidence type="ECO:0000259" key="2">
    <source>
        <dbReference type="Pfam" id="PF21320"/>
    </source>
</evidence>
<dbReference type="InterPro" id="IPR025714">
    <property type="entry name" value="Methyltranfer_dom"/>
</dbReference>
<dbReference type="InterPro" id="IPR029063">
    <property type="entry name" value="SAM-dependent_MTases_sf"/>
</dbReference>
<protein>
    <submittedName>
        <fullName evidence="3">Uncharacterized protein</fullName>
    </submittedName>
</protein>
<dbReference type="PANTHER" id="PTHR45128:SF2">
    <property type="entry name" value="METHYLTRANSFERASE DOMAIN-CONTAINING PROTEIN"/>
    <property type="match status" value="1"/>
</dbReference>
<dbReference type="OrthoDB" id="9801363at2"/>
<gene>
    <name evidence="3" type="ORF">YM304_24680</name>
</gene>
<dbReference type="InterPro" id="IPR048711">
    <property type="entry name" value="WHD_Rv2258c"/>
</dbReference>
<organism evidence="3 4">
    <name type="scientific">Ilumatobacter coccineus (strain NBRC 103263 / KCTC 29153 / YM16-304)</name>
    <dbReference type="NCBI Taxonomy" id="1313172"/>
    <lineage>
        <taxon>Bacteria</taxon>
        <taxon>Bacillati</taxon>
        <taxon>Actinomycetota</taxon>
        <taxon>Acidimicrobiia</taxon>
        <taxon>Acidimicrobiales</taxon>
        <taxon>Ilumatobacteraceae</taxon>
        <taxon>Ilumatobacter</taxon>
    </lineage>
</organism>
<sequence>MSDATDREIDPDKLKMYSFGLFTQLSGAVTAGMLHLGDRLGLFTALASFDRPATTQQLADAAGLDERWVREWAYNQAAAKLIDVDTSVQPERFSLSPEAVAVLASPEHPAYGMGMFHRFPQTMSALDHMPESFTTGIGHDYDSHGCEGAVGIERSFEPWNKAHLLPTVLPALDGVVERLEVGAKVIDIGCGAGGAVLMMAEAFPNSTFVGYDISAHALDRANERLAASSVTNARFRDPRVEPMPADHSCDFVTTFDCIHDMTHPQEMMNSIREAIADDGTWLLVDIKGRDTFAENVEKNPVAALMYGISVLSCMSSALSEEGGAGLGTLGLPASKAESMSNAAGFSRFEKLPIDHSVNAFYEIRV</sequence>
<keyword evidence="4" id="KW-1185">Reference proteome</keyword>
<reference evidence="3 4" key="1">
    <citation type="journal article" date="2013" name="Int. J. Syst. Evol. Microbiol.">
        <title>Ilumatobacter nonamiense sp. nov. and Ilumatobacter coccineum sp. nov., isolated from seashore sand.</title>
        <authorList>
            <person name="Matsumoto A."/>
            <person name="Kasai H."/>
            <person name="Matsuo Y."/>
            <person name="Shizuri Y."/>
            <person name="Ichikawa N."/>
            <person name="Fujita N."/>
            <person name="Omura S."/>
            <person name="Takahashi Y."/>
        </authorList>
    </citation>
    <scope>NUCLEOTIDE SEQUENCE [LARGE SCALE GENOMIC DNA]</scope>
    <source>
        <strain evidence="4">NBRC 103263 / KCTC 29153 / YM16-304</strain>
    </source>
</reference>
<dbReference type="InterPro" id="IPR036390">
    <property type="entry name" value="WH_DNA-bd_sf"/>
</dbReference>
<feature type="domain" description="Methyltransferase" evidence="1">
    <location>
        <begin position="181"/>
        <end position="301"/>
    </location>
</feature>
<dbReference type="EMBL" id="AP012057">
    <property type="protein sequence ID" value="BAN02782.1"/>
    <property type="molecule type" value="Genomic_DNA"/>
</dbReference>
<dbReference type="Gene3D" id="3.40.50.150">
    <property type="entry name" value="Vaccinia Virus protein VP39"/>
    <property type="match status" value="1"/>
</dbReference>
<name>A0A6C7E9U0_ILUCY</name>
<dbReference type="PANTHER" id="PTHR45128">
    <property type="entry name" value="METHYLTRANSFERASE TYPE 11"/>
    <property type="match status" value="1"/>
</dbReference>
<dbReference type="Proteomes" id="UP000011863">
    <property type="component" value="Chromosome"/>
</dbReference>
<dbReference type="SUPFAM" id="SSF53335">
    <property type="entry name" value="S-adenosyl-L-methionine-dependent methyltransferases"/>
    <property type="match status" value="1"/>
</dbReference>
<dbReference type="Pfam" id="PF13847">
    <property type="entry name" value="Methyltransf_31"/>
    <property type="match status" value="1"/>
</dbReference>
<dbReference type="InterPro" id="IPR053173">
    <property type="entry name" value="SAM-binding_MTase"/>
</dbReference>
<dbReference type="CDD" id="cd02440">
    <property type="entry name" value="AdoMet_MTases"/>
    <property type="match status" value="1"/>
</dbReference>
<dbReference type="SUPFAM" id="SSF46785">
    <property type="entry name" value="Winged helix' DNA-binding domain"/>
    <property type="match status" value="1"/>
</dbReference>